<gene>
    <name evidence="8" type="ORF">V1264_008061</name>
</gene>
<dbReference type="Pfam" id="PF00086">
    <property type="entry name" value="Thyroglobulin_1"/>
    <property type="match status" value="2"/>
</dbReference>
<dbReference type="AlphaFoldDB" id="A0AAN9ATK8"/>
<feature type="chain" id="PRO_5043023376" description="Thyroglobulin type-1 domain-containing protein" evidence="6">
    <location>
        <begin position="17"/>
        <end position="238"/>
    </location>
</feature>
<keyword evidence="4" id="KW-1015">Disulfide bond</keyword>
<dbReference type="InterPro" id="IPR051950">
    <property type="entry name" value="Dev_reg/Prot_inhib"/>
</dbReference>
<dbReference type="GO" id="GO:0005604">
    <property type="term" value="C:basement membrane"/>
    <property type="evidence" value="ECO:0007669"/>
    <property type="project" value="TreeGrafter"/>
</dbReference>
<keyword evidence="6" id="KW-0732">Signal</keyword>
<dbReference type="Proteomes" id="UP001374579">
    <property type="component" value="Unassembled WGS sequence"/>
</dbReference>
<dbReference type="PANTHER" id="PTHR12352">
    <property type="entry name" value="SECRETED MODULAR CALCIUM-BINDING PROTEIN"/>
    <property type="match status" value="1"/>
</dbReference>
<dbReference type="EMBL" id="JBAMIC010000021">
    <property type="protein sequence ID" value="KAK7092289.1"/>
    <property type="molecule type" value="Genomic_DNA"/>
</dbReference>
<evidence type="ECO:0000259" key="7">
    <source>
        <dbReference type="PROSITE" id="PS51162"/>
    </source>
</evidence>
<evidence type="ECO:0000256" key="2">
    <source>
        <dbReference type="ARBA" id="ARBA00022525"/>
    </source>
</evidence>
<dbReference type="PROSITE" id="PS51162">
    <property type="entry name" value="THYROGLOBULIN_1_2"/>
    <property type="match status" value="1"/>
</dbReference>
<organism evidence="8 9">
    <name type="scientific">Littorina saxatilis</name>
    <dbReference type="NCBI Taxonomy" id="31220"/>
    <lineage>
        <taxon>Eukaryota</taxon>
        <taxon>Metazoa</taxon>
        <taxon>Spiralia</taxon>
        <taxon>Lophotrochozoa</taxon>
        <taxon>Mollusca</taxon>
        <taxon>Gastropoda</taxon>
        <taxon>Caenogastropoda</taxon>
        <taxon>Littorinimorpha</taxon>
        <taxon>Littorinoidea</taxon>
        <taxon>Littorinidae</taxon>
        <taxon>Littorina</taxon>
    </lineage>
</organism>
<sequence length="238" mass="24626">MLRLVIVSLAFACANAIVCTKDVCQLVRCAAVTAENCVGGSIVANGGFCGCCDSCVQSLGAGDQCFSSLLLGVPSTAKCASGLYCDPTTSTCKKIPNLQTLGKRAAVTCAERVNQMQLASTNGLPLLGQFIPQCETDGSYSARQCKGSVCYCVDASGSTIQGYSANIGQAASMDCKCARDQSDYMKTGLIGKLFSCTDSGSYQRYQCVGSVCFCADNLGNMQQGSPSVNIGNIGALQC</sequence>
<reference evidence="8 9" key="1">
    <citation type="submission" date="2024-02" db="EMBL/GenBank/DDBJ databases">
        <title>Chromosome-scale genome assembly of the rough periwinkle Littorina saxatilis.</title>
        <authorList>
            <person name="De Jode A."/>
            <person name="Faria R."/>
            <person name="Formenti G."/>
            <person name="Sims Y."/>
            <person name="Smith T.P."/>
            <person name="Tracey A."/>
            <person name="Wood J.M.D."/>
            <person name="Zagrodzka Z.B."/>
            <person name="Johannesson K."/>
            <person name="Butlin R.K."/>
            <person name="Leder E.H."/>
        </authorList>
    </citation>
    <scope>NUCLEOTIDE SEQUENCE [LARGE SCALE GENOMIC DNA]</scope>
    <source>
        <strain evidence="8">Snail1</strain>
        <tissue evidence="8">Muscle</tissue>
    </source>
</reference>
<accession>A0AAN9ATK8</accession>
<keyword evidence="9" id="KW-1185">Reference proteome</keyword>
<keyword evidence="3" id="KW-0677">Repeat</keyword>
<evidence type="ECO:0000256" key="6">
    <source>
        <dbReference type="SAM" id="SignalP"/>
    </source>
</evidence>
<comment type="caution">
    <text evidence="5">Lacks conserved residue(s) required for the propagation of feature annotation.</text>
</comment>
<dbReference type="SMART" id="SM00211">
    <property type="entry name" value="TY"/>
    <property type="match status" value="2"/>
</dbReference>
<comment type="subcellular location">
    <subcellularLocation>
        <location evidence="1">Secreted</location>
    </subcellularLocation>
</comment>
<dbReference type="GO" id="GO:0005615">
    <property type="term" value="C:extracellular space"/>
    <property type="evidence" value="ECO:0007669"/>
    <property type="project" value="TreeGrafter"/>
</dbReference>
<feature type="domain" description="Thyroglobulin type-1" evidence="7">
    <location>
        <begin position="106"/>
        <end position="175"/>
    </location>
</feature>
<protein>
    <recommendedName>
        <fullName evidence="7">Thyroglobulin type-1 domain-containing protein</fullName>
    </recommendedName>
</protein>
<evidence type="ECO:0000256" key="3">
    <source>
        <dbReference type="ARBA" id="ARBA00022737"/>
    </source>
</evidence>
<evidence type="ECO:0000256" key="4">
    <source>
        <dbReference type="ARBA" id="ARBA00023157"/>
    </source>
</evidence>
<proteinExistence type="predicted"/>
<evidence type="ECO:0000313" key="9">
    <source>
        <dbReference type="Proteomes" id="UP001374579"/>
    </source>
</evidence>
<dbReference type="GO" id="GO:0007160">
    <property type="term" value="P:cell-matrix adhesion"/>
    <property type="evidence" value="ECO:0007669"/>
    <property type="project" value="TreeGrafter"/>
</dbReference>
<dbReference type="Gene3D" id="4.10.800.10">
    <property type="entry name" value="Thyroglobulin type-1"/>
    <property type="match status" value="1"/>
</dbReference>
<evidence type="ECO:0000256" key="5">
    <source>
        <dbReference type="PROSITE-ProRule" id="PRU00500"/>
    </source>
</evidence>
<evidence type="ECO:0000256" key="1">
    <source>
        <dbReference type="ARBA" id="ARBA00004613"/>
    </source>
</evidence>
<name>A0AAN9ATK8_9CAEN</name>
<comment type="caution">
    <text evidence="8">The sequence shown here is derived from an EMBL/GenBank/DDBJ whole genome shotgun (WGS) entry which is preliminary data.</text>
</comment>
<dbReference type="PANTHER" id="PTHR12352:SF3">
    <property type="entry name" value="NIDOGEN-2"/>
    <property type="match status" value="1"/>
</dbReference>
<dbReference type="SUPFAM" id="SSF57610">
    <property type="entry name" value="Thyroglobulin type-1 domain"/>
    <property type="match status" value="2"/>
</dbReference>
<dbReference type="CDD" id="cd00191">
    <property type="entry name" value="TY"/>
    <property type="match status" value="1"/>
</dbReference>
<dbReference type="PROSITE" id="PS00484">
    <property type="entry name" value="THYROGLOBULIN_1_1"/>
    <property type="match status" value="1"/>
</dbReference>
<dbReference type="InterPro" id="IPR036857">
    <property type="entry name" value="Thyroglobulin_1_sf"/>
</dbReference>
<dbReference type="InterPro" id="IPR000716">
    <property type="entry name" value="Thyroglobulin_1"/>
</dbReference>
<keyword evidence="2" id="KW-0964">Secreted</keyword>
<evidence type="ECO:0000313" key="8">
    <source>
        <dbReference type="EMBL" id="KAK7092289.1"/>
    </source>
</evidence>
<feature type="signal peptide" evidence="6">
    <location>
        <begin position="1"/>
        <end position="16"/>
    </location>
</feature>